<feature type="non-terminal residue" evidence="1">
    <location>
        <position position="38"/>
    </location>
</feature>
<comment type="caution">
    <text evidence="1">The sequence shown here is derived from an EMBL/GenBank/DDBJ whole genome shotgun (WGS) entry which is preliminary data.</text>
</comment>
<gene>
    <name evidence="1" type="ORF">FNK824_LOCUS44135</name>
</gene>
<dbReference type="InterPro" id="IPR036397">
    <property type="entry name" value="RNaseH_sf"/>
</dbReference>
<evidence type="ECO:0000313" key="1">
    <source>
        <dbReference type="EMBL" id="CAF4406495.1"/>
    </source>
</evidence>
<dbReference type="Proteomes" id="UP000663874">
    <property type="component" value="Unassembled WGS sequence"/>
</dbReference>
<protein>
    <submittedName>
        <fullName evidence="1">Uncharacterized protein</fullName>
    </submittedName>
</protein>
<name>A0A820PHH2_9BILA</name>
<dbReference type="Gene3D" id="3.30.420.10">
    <property type="entry name" value="Ribonuclease H-like superfamily/Ribonuclease H"/>
    <property type="match status" value="1"/>
</dbReference>
<dbReference type="GO" id="GO:0003676">
    <property type="term" value="F:nucleic acid binding"/>
    <property type="evidence" value="ECO:0007669"/>
    <property type="project" value="InterPro"/>
</dbReference>
<sequence>MDGKIAALCNERRTDWDEVLQFVTFNYNTSIHAKTKQT</sequence>
<accession>A0A820PHH2</accession>
<dbReference type="EMBL" id="CAJOBE010067628">
    <property type="protein sequence ID" value="CAF4406495.1"/>
    <property type="molecule type" value="Genomic_DNA"/>
</dbReference>
<dbReference type="AlphaFoldDB" id="A0A820PHH2"/>
<reference evidence="1" key="1">
    <citation type="submission" date="2021-02" db="EMBL/GenBank/DDBJ databases">
        <authorList>
            <person name="Nowell W R."/>
        </authorList>
    </citation>
    <scope>NUCLEOTIDE SEQUENCE</scope>
</reference>
<proteinExistence type="predicted"/>
<evidence type="ECO:0000313" key="2">
    <source>
        <dbReference type="Proteomes" id="UP000663874"/>
    </source>
</evidence>
<organism evidence="1 2">
    <name type="scientific">Rotaria sordida</name>
    <dbReference type="NCBI Taxonomy" id="392033"/>
    <lineage>
        <taxon>Eukaryota</taxon>
        <taxon>Metazoa</taxon>
        <taxon>Spiralia</taxon>
        <taxon>Gnathifera</taxon>
        <taxon>Rotifera</taxon>
        <taxon>Eurotatoria</taxon>
        <taxon>Bdelloidea</taxon>
        <taxon>Philodinida</taxon>
        <taxon>Philodinidae</taxon>
        <taxon>Rotaria</taxon>
    </lineage>
</organism>